<feature type="non-terminal residue" evidence="2">
    <location>
        <position position="1"/>
    </location>
</feature>
<name>A0A2W3Z2X3_9ENTE</name>
<feature type="compositionally biased region" description="Basic and acidic residues" evidence="1">
    <location>
        <begin position="110"/>
        <end position="133"/>
    </location>
</feature>
<dbReference type="RefSeq" id="WP_220038431.1">
    <property type="nucleotide sequence ID" value="NZ_PIEU01000056.1"/>
</dbReference>
<proteinExistence type="predicted"/>
<dbReference type="Proteomes" id="UP000249828">
    <property type="component" value="Unassembled WGS sequence"/>
</dbReference>
<gene>
    <name evidence="2" type="ORF">CI088_07570</name>
</gene>
<protein>
    <submittedName>
        <fullName evidence="2">Uncharacterized protein</fullName>
    </submittedName>
</protein>
<accession>A0A2W3Z2X3</accession>
<evidence type="ECO:0000256" key="1">
    <source>
        <dbReference type="SAM" id="MobiDB-lite"/>
    </source>
</evidence>
<evidence type="ECO:0000313" key="3">
    <source>
        <dbReference type="Proteomes" id="UP000249828"/>
    </source>
</evidence>
<dbReference type="EMBL" id="PIEU01000056">
    <property type="protein sequence ID" value="PZL74146.1"/>
    <property type="molecule type" value="Genomic_DNA"/>
</dbReference>
<evidence type="ECO:0000313" key="2">
    <source>
        <dbReference type="EMBL" id="PZL74146.1"/>
    </source>
</evidence>
<comment type="caution">
    <text evidence="2">The sequence shown here is derived from an EMBL/GenBank/DDBJ whole genome shotgun (WGS) entry which is preliminary data.</text>
</comment>
<feature type="region of interest" description="Disordered" evidence="1">
    <location>
        <begin position="110"/>
        <end position="177"/>
    </location>
</feature>
<keyword evidence="3" id="KW-1185">Reference proteome</keyword>
<organism evidence="2 3">
    <name type="scientific">Enterococcus plantarum</name>
    <dbReference type="NCBI Taxonomy" id="1077675"/>
    <lineage>
        <taxon>Bacteria</taxon>
        <taxon>Bacillati</taxon>
        <taxon>Bacillota</taxon>
        <taxon>Bacilli</taxon>
        <taxon>Lactobacillales</taxon>
        <taxon>Enterococcaceae</taxon>
        <taxon>Enterococcus</taxon>
    </lineage>
</organism>
<sequence length="194" mass="22066">TKKTWYLMKNGKIVSPNAHPNLYNQLEKCKNYLGKDQYRVEEVKVMRNEMPLSPAFGGILGNIGKIGKGIDIIRKGAGTIKIGQSVLDKINNVPTINAIDETAELDKSCEEGKPAKKHKVFDSEKRNLDKEGEPNSSADLLNDDGSVKQRRYYGPDGLPIEDIDYNHPDDGTHEFPHRHKWDWNKKIPRQKGEW</sequence>
<feature type="compositionally biased region" description="Basic and acidic residues" evidence="1">
    <location>
        <begin position="164"/>
        <end position="177"/>
    </location>
</feature>
<dbReference type="AlphaFoldDB" id="A0A2W3Z2X3"/>
<reference evidence="2 3" key="1">
    <citation type="submission" date="2017-11" db="EMBL/GenBank/DDBJ databases">
        <title>Draft genome sequence of Enterococcus plantarum TRW2 strain isolated from lettuce.</title>
        <authorList>
            <person name="Kim E.B."/>
            <person name="Marco M.L."/>
            <person name="Williams T.R."/>
            <person name="You I.H."/>
        </authorList>
    </citation>
    <scope>NUCLEOTIDE SEQUENCE [LARGE SCALE GENOMIC DNA]</scope>
    <source>
        <strain evidence="2 3">TRW2</strain>
    </source>
</reference>